<proteinExistence type="predicted"/>
<accession>A0A6G1VQ51</accession>
<sequence length="424" mass="47770">MRVLIVNTSEKAGGAAVAANRLMDALNNNGVKAKMLVRDKVTDDITVVGLPRSFRMQWNFLWERWCIFCRLHFSRKNLFALDIANAGYDITSLPEFKEADIIHLHWVNQGMLSLKTIRKIISSGKPVVWTMHDIWPASSICHLTLGCHHYNNGCGNCKYLPGNGGKNDLSAKIWKKKQKVYNSGALSFVTCSRWLAAEARLSGLLAGHRIETIPNPIDTHVYCPQDKLESRLRTQLPKDKRIILFIAQRATNPYKGMDYLIEACRLMAEQHPEMRENTCVAILGGHSEEFEGKLSFPIVSLGYVSDDKRIADIYNAADVFVLPSLSENLPNTIMEAMACGVPSVGFKVGGIPEMIDHQKNGYVANYRDAKDLAAGIHWVLEEADRENLKKACLQKVMHNYSQHAVALKYVEVYNQAMAFKNYRI</sequence>
<dbReference type="CDD" id="cd03825">
    <property type="entry name" value="GT4_WcaC-like"/>
    <property type="match status" value="1"/>
</dbReference>
<dbReference type="RefSeq" id="WP_153090614.1">
    <property type="nucleotide sequence ID" value="NZ_VZAH01000117.1"/>
</dbReference>
<reference evidence="2 3" key="1">
    <citation type="submission" date="2019-09" db="EMBL/GenBank/DDBJ databases">
        <title>Distinct polysaccharide growth profiles of human intestinal Prevotella copri isolates.</title>
        <authorList>
            <person name="Fehlner-Peach H."/>
            <person name="Magnabosco C."/>
            <person name="Raghavan V."/>
            <person name="Scher J.U."/>
            <person name="Tett A."/>
            <person name="Cox L.M."/>
            <person name="Gottsegen C."/>
            <person name="Watters A."/>
            <person name="Wiltshire- Gordon J.D."/>
            <person name="Segata N."/>
            <person name="Bonneau R."/>
            <person name="Littman D.R."/>
        </authorList>
    </citation>
    <scope>NUCLEOTIDE SEQUENCE [LARGE SCALE GENOMIC DNA]</scope>
    <source>
        <strain evidence="3">iAA917</strain>
    </source>
</reference>
<dbReference type="Gene3D" id="3.40.50.2000">
    <property type="entry name" value="Glycogen Phosphorylase B"/>
    <property type="match status" value="2"/>
</dbReference>
<name>A0A6G1VQ51_9BACT</name>
<protein>
    <submittedName>
        <fullName evidence="2">Glycosyltransferase</fullName>
    </submittedName>
</protein>
<dbReference type="InterPro" id="IPR028098">
    <property type="entry name" value="Glyco_trans_4-like_N"/>
</dbReference>
<dbReference type="Pfam" id="PF13692">
    <property type="entry name" value="Glyco_trans_1_4"/>
    <property type="match status" value="1"/>
</dbReference>
<evidence type="ECO:0000313" key="3">
    <source>
        <dbReference type="Proteomes" id="UP000477980"/>
    </source>
</evidence>
<dbReference type="Proteomes" id="UP000477980">
    <property type="component" value="Unassembled WGS sequence"/>
</dbReference>
<organism evidence="2 3">
    <name type="scientific">Segatella copri</name>
    <dbReference type="NCBI Taxonomy" id="165179"/>
    <lineage>
        <taxon>Bacteria</taxon>
        <taxon>Pseudomonadati</taxon>
        <taxon>Bacteroidota</taxon>
        <taxon>Bacteroidia</taxon>
        <taxon>Bacteroidales</taxon>
        <taxon>Prevotellaceae</taxon>
        <taxon>Segatella</taxon>
    </lineage>
</organism>
<feature type="domain" description="Glycosyltransferase subfamily 4-like N-terminal" evidence="1">
    <location>
        <begin position="13"/>
        <end position="220"/>
    </location>
</feature>
<dbReference type="SUPFAM" id="SSF53756">
    <property type="entry name" value="UDP-Glycosyltransferase/glycogen phosphorylase"/>
    <property type="match status" value="1"/>
</dbReference>
<dbReference type="AlphaFoldDB" id="A0A6G1VQ51"/>
<dbReference type="GO" id="GO:0016757">
    <property type="term" value="F:glycosyltransferase activity"/>
    <property type="evidence" value="ECO:0007669"/>
    <property type="project" value="UniProtKB-ARBA"/>
</dbReference>
<gene>
    <name evidence="2" type="ORF">F7D25_12190</name>
</gene>
<evidence type="ECO:0000259" key="1">
    <source>
        <dbReference type="Pfam" id="PF13439"/>
    </source>
</evidence>
<dbReference type="Pfam" id="PF13439">
    <property type="entry name" value="Glyco_transf_4"/>
    <property type="match status" value="1"/>
</dbReference>
<dbReference type="OrthoDB" id="9768685at2"/>
<dbReference type="PANTHER" id="PTHR12526">
    <property type="entry name" value="GLYCOSYLTRANSFERASE"/>
    <property type="match status" value="1"/>
</dbReference>
<comment type="caution">
    <text evidence="2">The sequence shown here is derived from an EMBL/GenBank/DDBJ whole genome shotgun (WGS) entry which is preliminary data.</text>
</comment>
<keyword evidence="2" id="KW-0808">Transferase</keyword>
<evidence type="ECO:0000313" key="2">
    <source>
        <dbReference type="EMBL" id="MQP15152.1"/>
    </source>
</evidence>
<dbReference type="PANTHER" id="PTHR12526:SF637">
    <property type="entry name" value="GLYCOSYLTRANSFERASE EPSF-RELATED"/>
    <property type="match status" value="1"/>
</dbReference>
<dbReference type="EMBL" id="VZAH01000117">
    <property type="protein sequence ID" value="MQP15152.1"/>
    <property type="molecule type" value="Genomic_DNA"/>
</dbReference>